<gene>
    <name evidence="11" type="ORF">LTR84_007199</name>
</gene>
<evidence type="ECO:0000313" key="12">
    <source>
        <dbReference type="Proteomes" id="UP001358417"/>
    </source>
</evidence>
<dbReference type="Gene3D" id="1.50.10.10">
    <property type="match status" value="1"/>
</dbReference>
<dbReference type="GO" id="GO:0005975">
    <property type="term" value="P:carbohydrate metabolic process"/>
    <property type="evidence" value="ECO:0007669"/>
    <property type="project" value="InterPro"/>
</dbReference>
<evidence type="ECO:0000256" key="2">
    <source>
        <dbReference type="ARBA" id="ARBA00004922"/>
    </source>
</evidence>
<dbReference type="GeneID" id="89975365"/>
<evidence type="ECO:0000256" key="8">
    <source>
        <dbReference type="PIRSR" id="PIRSR601382-3"/>
    </source>
</evidence>
<keyword evidence="10" id="KW-0732">Signal</keyword>
<dbReference type="EC" id="3.2.1.-" evidence="9"/>
<dbReference type="GO" id="GO:0004571">
    <property type="term" value="F:mannosyl-oligosaccharide 1,2-alpha-mannosidase activity"/>
    <property type="evidence" value="ECO:0007669"/>
    <property type="project" value="InterPro"/>
</dbReference>
<evidence type="ECO:0000256" key="9">
    <source>
        <dbReference type="RuleBase" id="RU361193"/>
    </source>
</evidence>
<keyword evidence="7" id="KW-0479">Metal-binding</keyword>
<dbReference type="InterPro" id="IPR012341">
    <property type="entry name" value="6hp_glycosidase-like_sf"/>
</dbReference>
<evidence type="ECO:0000256" key="3">
    <source>
        <dbReference type="ARBA" id="ARBA00007658"/>
    </source>
</evidence>
<feature type="active site" description="Proton donor" evidence="6">
    <location>
        <position position="171"/>
    </location>
</feature>
<feature type="chain" id="PRO_5043844031" description="alpha-1,2-Mannosidase" evidence="10">
    <location>
        <begin position="29"/>
        <end position="567"/>
    </location>
</feature>
<reference evidence="11 12" key="1">
    <citation type="submission" date="2023-08" db="EMBL/GenBank/DDBJ databases">
        <title>Black Yeasts Isolated from many extreme environments.</title>
        <authorList>
            <person name="Coleine C."/>
            <person name="Stajich J.E."/>
            <person name="Selbmann L."/>
        </authorList>
    </citation>
    <scope>NUCLEOTIDE SEQUENCE [LARGE SCALE GENOMIC DNA]</scope>
    <source>
        <strain evidence="11 12">CCFEE 5792</strain>
    </source>
</reference>
<dbReference type="SUPFAM" id="SSF48225">
    <property type="entry name" value="Seven-hairpin glycosidases"/>
    <property type="match status" value="1"/>
</dbReference>
<sequence length="567" mass="64142">MGRALSPRFLVAILAFLLVVFYLWPSNKDTPPVIKITKSSFDWSTVQPYHDPSPLTKPPSGVPRRLPRIQYPFPKSSKRFSDTAQAARRDAVKQTFQRNWKSYRKFAWMKDELTPLTAGSKNTFGGWAATLVDSLDTLWIMDLRTEFWEAVEAVAKIDWAVTNETSCNMFETTIRHLGGLLAAYELSGAAVLLEKAVELGDMLYAGFDTPNRMPAFWLDFRKAKNGDLLADSHVASASPGSLSLEFTRLSQITGDPKYYDATSRITELLYGSQNATKLPGMWPTFFNMRDSDLTEHSSFTLGALADSLYEYLPKMYALLGGLDRKYESMFLTAADTIKKHMLYRPMTQTNEDILFSGNVDVGWEVTLNPEGQHLGCFTGGMFALAGRLFDREDHVETGGKLARGCAWAYQAFPTGIMPEIFSMVHCETLAGCEWDENRWRREVSKDSQGFISLPKGFRNARDPSYILRPEAIESVFLLYRITGLEEYQMAAWDMFMAIEQATHTEYGNAAISSVTTTGVPIQRDSMESFWLAETLKYFYLIFSPPDLISLDDWVFNTEAHPLRIPKP</sequence>
<feature type="active site" evidence="6">
    <location>
        <position position="306"/>
    </location>
</feature>
<dbReference type="EMBL" id="JAVRRD010000028">
    <property type="protein sequence ID" value="KAK5046845.1"/>
    <property type="molecule type" value="Genomic_DNA"/>
</dbReference>
<keyword evidence="4 9" id="KW-0378">Hydrolase</keyword>
<evidence type="ECO:0000313" key="11">
    <source>
        <dbReference type="EMBL" id="KAK5046845.1"/>
    </source>
</evidence>
<evidence type="ECO:0000256" key="1">
    <source>
        <dbReference type="ARBA" id="ARBA00001913"/>
    </source>
</evidence>
<feature type="disulfide bond" evidence="8">
    <location>
        <begin position="376"/>
        <end position="405"/>
    </location>
</feature>
<evidence type="ECO:0000256" key="6">
    <source>
        <dbReference type="PIRSR" id="PIRSR601382-1"/>
    </source>
</evidence>
<organism evidence="11 12">
    <name type="scientific">Exophiala bonariae</name>
    <dbReference type="NCBI Taxonomy" id="1690606"/>
    <lineage>
        <taxon>Eukaryota</taxon>
        <taxon>Fungi</taxon>
        <taxon>Dikarya</taxon>
        <taxon>Ascomycota</taxon>
        <taxon>Pezizomycotina</taxon>
        <taxon>Eurotiomycetes</taxon>
        <taxon>Chaetothyriomycetidae</taxon>
        <taxon>Chaetothyriales</taxon>
        <taxon>Herpotrichiellaceae</taxon>
        <taxon>Exophiala</taxon>
    </lineage>
</organism>
<dbReference type="InterPro" id="IPR036026">
    <property type="entry name" value="Seven-hairpin_glycosidases"/>
</dbReference>
<dbReference type="GO" id="GO:0005783">
    <property type="term" value="C:endoplasmic reticulum"/>
    <property type="evidence" value="ECO:0007669"/>
    <property type="project" value="TreeGrafter"/>
</dbReference>
<dbReference type="FunFam" id="1.50.10.10:FF:000037">
    <property type="entry name" value="alpha-1,2-Mannosidase"/>
    <property type="match status" value="1"/>
</dbReference>
<dbReference type="RefSeq" id="XP_064702418.1">
    <property type="nucleotide sequence ID" value="XM_064850752.1"/>
</dbReference>
<protein>
    <recommendedName>
        <fullName evidence="9">alpha-1,2-Mannosidase</fullName>
        <ecNumber evidence="9">3.2.1.-</ecNumber>
    </recommendedName>
</protein>
<dbReference type="GO" id="GO:0005509">
    <property type="term" value="F:calcium ion binding"/>
    <property type="evidence" value="ECO:0007669"/>
    <property type="project" value="InterPro"/>
</dbReference>
<dbReference type="Proteomes" id="UP001358417">
    <property type="component" value="Unassembled WGS sequence"/>
</dbReference>
<dbReference type="GO" id="GO:0016020">
    <property type="term" value="C:membrane"/>
    <property type="evidence" value="ECO:0007669"/>
    <property type="project" value="InterPro"/>
</dbReference>
<comment type="caution">
    <text evidence="11">The sequence shown here is derived from an EMBL/GenBank/DDBJ whole genome shotgun (WGS) entry which is preliminary data.</text>
</comment>
<comment type="similarity">
    <text evidence="3 9">Belongs to the glycosyl hydrolase 47 family.</text>
</comment>
<keyword evidence="5 8" id="KW-1015">Disulfide bond</keyword>
<dbReference type="AlphaFoldDB" id="A0AAV9MYR9"/>
<evidence type="ECO:0000256" key="7">
    <source>
        <dbReference type="PIRSR" id="PIRSR601382-2"/>
    </source>
</evidence>
<accession>A0AAV9MYR9</accession>
<dbReference type="PANTHER" id="PTHR11742">
    <property type="entry name" value="MANNOSYL-OLIGOSACCHARIDE ALPHA-1,2-MANNOSIDASE-RELATED"/>
    <property type="match status" value="1"/>
</dbReference>
<comment type="pathway">
    <text evidence="2">Protein modification; protein glycosylation.</text>
</comment>
<keyword evidence="9" id="KW-0326">Glycosidase</keyword>
<evidence type="ECO:0000256" key="5">
    <source>
        <dbReference type="ARBA" id="ARBA00023157"/>
    </source>
</evidence>
<dbReference type="PRINTS" id="PR00747">
    <property type="entry name" value="GLYHDRLASE47"/>
</dbReference>
<dbReference type="GO" id="GO:0036503">
    <property type="term" value="P:ERAD pathway"/>
    <property type="evidence" value="ECO:0007669"/>
    <property type="project" value="UniProtKB-ARBA"/>
</dbReference>
<proteinExistence type="inferred from homology"/>
<keyword evidence="7" id="KW-0106">Calcium</keyword>
<feature type="active site" evidence="6">
    <location>
        <position position="470"/>
    </location>
</feature>
<feature type="signal peptide" evidence="10">
    <location>
        <begin position="1"/>
        <end position="28"/>
    </location>
</feature>
<name>A0AAV9MYR9_9EURO</name>
<dbReference type="InterPro" id="IPR001382">
    <property type="entry name" value="Glyco_hydro_47"/>
</dbReference>
<keyword evidence="12" id="KW-1185">Reference proteome</keyword>
<dbReference type="PANTHER" id="PTHR11742:SF89">
    <property type="entry name" value="ALPHA-1,2-MANNOSIDASE"/>
    <property type="match status" value="1"/>
</dbReference>
<dbReference type="InterPro" id="IPR050749">
    <property type="entry name" value="Glycosyl_Hydrolase_47"/>
</dbReference>
<feature type="active site" description="Proton donor" evidence="6">
    <location>
        <position position="419"/>
    </location>
</feature>
<comment type="cofactor">
    <cofactor evidence="1 7">
        <name>Ca(2+)</name>
        <dbReference type="ChEBI" id="CHEBI:29108"/>
    </cofactor>
</comment>
<evidence type="ECO:0000256" key="4">
    <source>
        <dbReference type="ARBA" id="ARBA00022801"/>
    </source>
</evidence>
<evidence type="ECO:0000256" key="10">
    <source>
        <dbReference type="SAM" id="SignalP"/>
    </source>
</evidence>
<feature type="binding site" evidence="7">
    <location>
        <position position="557"/>
    </location>
    <ligand>
        <name>Ca(2+)</name>
        <dbReference type="ChEBI" id="CHEBI:29108"/>
    </ligand>
</feature>
<dbReference type="Pfam" id="PF01532">
    <property type="entry name" value="Glyco_hydro_47"/>
    <property type="match status" value="1"/>
</dbReference>